<feature type="transmembrane region" description="Helical" evidence="2">
    <location>
        <begin position="124"/>
        <end position="144"/>
    </location>
</feature>
<feature type="transmembrane region" description="Helical" evidence="2">
    <location>
        <begin position="173"/>
        <end position="191"/>
    </location>
</feature>
<feature type="transmembrane region" description="Helical" evidence="2">
    <location>
        <begin position="277"/>
        <end position="297"/>
    </location>
</feature>
<feature type="transmembrane region" description="Helical" evidence="2">
    <location>
        <begin position="431"/>
        <end position="452"/>
    </location>
</feature>
<feature type="region of interest" description="Disordered" evidence="1">
    <location>
        <begin position="306"/>
        <end position="335"/>
    </location>
</feature>
<keyword evidence="2" id="KW-0812">Transmembrane</keyword>
<organism evidence="3 4">
    <name type="scientific">Corynebacterium minutissimum</name>
    <dbReference type="NCBI Taxonomy" id="38301"/>
    <lineage>
        <taxon>Bacteria</taxon>
        <taxon>Bacillati</taxon>
        <taxon>Actinomycetota</taxon>
        <taxon>Actinomycetes</taxon>
        <taxon>Mycobacteriales</taxon>
        <taxon>Corynebacteriaceae</taxon>
        <taxon>Corynebacterium</taxon>
    </lineage>
</organism>
<sequence>MGSAPEPLLFVQRTEVILLILSCVKVILESARDALSVPLDAAKLLWRYLPQLVTVICLALAARGAVLWLAVVVSAWSPLAATLIFPFAPLSVMTGVIICFWIMQPSMDFFGGETRFTKLDKATLLTVGGLLIPFLTVYSSHGLLRDDGRTFVYDSVTIEVANSFLDYDFDRSLIDSGWLFGGFILSILVLRKLIGALKLGERAFGVATAAAYLEVLWMATASLSIASNLEKIRSWIVTRKGIGPVWDGIVTAKDWVVDHTWIVGDVIGWLWSNAAQIGNFIVVPFAWLTLGAVVYNTSLTRDKDKKSALEEDAVPPEQTVADAPIEGPAEKGKLSPHDEQKMWAEYGRRYSEAAFRTTRDMLDNAAQPLVGPFRNAWRNFKTLTVAGAVPMLTFCFVFVLASCAELGVIYALRAIIKPMALGTITIGLEPYVLVLARAVYFIVALPLVVAALDRFLSAEYSDEDLRGNTEGQAADSEAKAGAAAVGEVSAVPMEEK</sequence>
<protein>
    <submittedName>
        <fullName evidence="3">Uncharacterized protein</fullName>
    </submittedName>
</protein>
<feature type="transmembrane region" description="Helical" evidence="2">
    <location>
        <begin position="83"/>
        <end position="103"/>
    </location>
</feature>
<keyword evidence="2" id="KW-1133">Transmembrane helix</keyword>
<accession>A0A376CTN8</accession>
<evidence type="ECO:0000313" key="4">
    <source>
        <dbReference type="Proteomes" id="UP000254287"/>
    </source>
</evidence>
<evidence type="ECO:0000256" key="1">
    <source>
        <dbReference type="SAM" id="MobiDB-lite"/>
    </source>
</evidence>
<dbReference type="EMBL" id="UFXP01000001">
    <property type="protein sequence ID" value="STC74744.1"/>
    <property type="molecule type" value="Genomic_DNA"/>
</dbReference>
<evidence type="ECO:0000313" key="3">
    <source>
        <dbReference type="EMBL" id="STC74744.1"/>
    </source>
</evidence>
<dbReference type="AlphaFoldDB" id="A0A376CTN8"/>
<feature type="transmembrane region" description="Helical" evidence="2">
    <location>
        <begin position="203"/>
        <end position="225"/>
    </location>
</feature>
<gene>
    <name evidence="3" type="ORF">NCTC10289_00464</name>
</gene>
<feature type="transmembrane region" description="Helical" evidence="2">
    <location>
        <begin position="383"/>
        <end position="411"/>
    </location>
</feature>
<feature type="transmembrane region" description="Helical" evidence="2">
    <location>
        <begin position="52"/>
        <end position="77"/>
    </location>
</feature>
<evidence type="ECO:0000256" key="2">
    <source>
        <dbReference type="SAM" id="Phobius"/>
    </source>
</evidence>
<dbReference type="Proteomes" id="UP000254287">
    <property type="component" value="Unassembled WGS sequence"/>
</dbReference>
<name>A0A376CTN8_9CORY</name>
<reference evidence="3 4" key="1">
    <citation type="submission" date="2018-06" db="EMBL/GenBank/DDBJ databases">
        <authorList>
            <consortium name="Pathogen Informatics"/>
            <person name="Doyle S."/>
        </authorList>
    </citation>
    <scope>NUCLEOTIDE SEQUENCE [LARGE SCALE GENOMIC DNA]</scope>
    <source>
        <strain evidence="3 4">NCTC10289</strain>
    </source>
</reference>
<keyword evidence="2" id="KW-0472">Membrane</keyword>
<proteinExistence type="predicted"/>